<evidence type="ECO:0000313" key="3">
    <source>
        <dbReference type="EMBL" id="TVY74770.1"/>
    </source>
</evidence>
<feature type="compositionally biased region" description="Polar residues" evidence="1">
    <location>
        <begin position="76"/>
        <end position="85"/>
    </location>
</feature>
<organism evidence="3 4">
    <name type="scientific">Fusarium oxysporum f. sp. cubense</name>
    <dbReference type="NCBI Taxonomy" id="61366"/>
    <lineage>
        <taxon>Eukaryota</taxon>
        <taxon>Fungi</taxon>
        <taxon>Dikarya</taxon>
        <taxon>Ascomycota</taxon>
        <taxon>Pezizomycotina</taxon>
        <taxon>Sordariomycetes</taxon>
        <taxon>Hypocreomycetidae</taxon>
        <taxon>Hypocreales</taxon>
        <taxon>Nectriaceae</taxon>
        <taxon>Fusarium</taxon>
        <taxon>Fusarium oxysporum species complex</taxon>
    </lineage>
</organism>
<feature type="region of interest" description="Disordered" evidence="1">
    <location>
        <begin position="69"/>
        <end position="91"/>
    </location>
</feature>
<evidence type="ECO:0000313" key="4">
    <source>
        <dbReference type="Proteomes" id="UP000320707"/>
    </source>
</evidence>
<feature type="transmembrane region" description="Helical" evidence="2">
    <location>
        <begin position="176"/>
        <end position="195"/>
    </location>
</feature>
<keyword evidence="2" id="KW-0812">Transmembrane</keyword>
<keyword evidence="2" id="KW-1133">Transmembrane helix</keyword>
<feature type="region of interest" description="Disordered" evidence="1">
    <location>
        <begin position="1"/>
        <end position="23"/>
    </location>
</feature>
<dbReference type="AlphaFoldDB" id="A0A559LKG8"/>
<evidence type="ECO:0000256" key="1">
    <source>
        <dbReference type="SAM" id="MobiDB-lite"/>
    </source>
</evidence>
<comment type="caution">
    <text evidence="3">The sequence shown here is derived from an EMBL/GenBank/DDBJ whole genome shotgun (WGS) entry which is preliminary data.</text>
</comment>
<name>A0A559LKG8_FUSOC</name>
<keyword evidence="2" id="KW-0472">Membrane</keyword>
<reference evidence="3 4" key="1">
    <citation type="journal article" date="2019" name="Microbiol. Resour. Announc.">
        <title>High-quality draft genome sequence of Fusarium oxysporum f. sp. cubense strain 160527, a causal agent of Panama disease.</title>
        <authorList>
            <person name="Asai S."/>
            <person name="Ayukawa Y."/>
            <person name="Gan P."/>
            <person name="Masuda S."/>
            <person name="Komatsu K."/>
            <person name="Shirasu K."/>
            <person name="Arie T."/>
        </authorList>
    </citation>
    <scope>NUCLEOTIDE SEQUENCE [LARGE SCALE GENOMIC DNA]</scope>
    <source>
        <strain evidence="3 4">160527</strain>
    </source>
</reference>
<accession>A0A559LKG8</accession>
<evidence type="ECO:0000256" key="2">
    <source>
        <dbReference type="SAM" id="Phobius"/>
    </source>
</evidence>
<sequence>MKPSDIKSWTESPTSFGRDDNSLDEALLSDDDWKTALEKPIAGGDGMVSVDAKRYAAFLRWEAGQNESFSPKEQHVTQGKIANTSQDKKDTKPCQLDIANRHLPRWKLDGKEVSAWCNEIERELKRLGVRGEDRGAFKHLKMLEIKEKNPWLYRLIEQVNECANQMLADPGKVHSIPFLASILYSFPLLASSYVYRSIRREKGKRVPAA</sequence>
<dbReference type="Proteomes" id="UP000320707">
    <property type="component" value="Unassembled WGS sequence"/>
</dbReference>
<dbReference type="EMBL" id="SRMI01000003">
    <property type="protein sequence ID" value="TVY74770.1"/>
    <property type="molecule type" value="Genomic_DNA"/>
</dbReference>
<proteinExistence type="predicted"/>
<gene>
    <name evidence="3" type="ORF">Focb16_v004459</name>
</gene>
<protein>
    <submittedName>
        <fullName evidence="3">Uncharacterized protein</fullName>
    </submittedName>
</protein>